<dbReference type="CDD" id="cd00730">
    <property type="entry name" value="rubredoxin"/>
    <property type="match status" value="1"/>
</dbReference>
<proteinExistence type="inferred from homology"/>
<feature type="domain" description="Rubredoxin-like" evidence="7">
    <location>
        <begin position="13"/>
        <end position="64"/>
    </location>
</feature>
<keyword evidence="6" id="KW-0408">Iron</keyword>
<dbReference type="GO" id="GO:0005506">
    <property type="term" value="F:iron ion binding"/>
    <property type="evidence" value="ECO:0007669"/>
    <property type="project" value="InterPro"/>
</dbReference>
<dbReference type="AlphaFoldDB" id="A0A382E9G2"/>
<dbReference type="InterPro" id="IPR024934">
    <property type="entry name" value="Rubredoxin-like_dom"/>
</dbReference>
<dbReference type="InterPro" id="IPR024922">
    <property type="entry name" value="Rubredoxin"/>
</dbReference>
<dbReference type="PROSITE" id="PS00202">
    <property type="entry name" value="RUBREDOXIN"/>
    <property type="match status" value="1"/>
</dbReference>
<dbReference type="GO" id="GO:0043448">
    <property type="term" value="P:alkane catabolic process"/>
    <property type="evidence" value="ECO:0007669"/>
    <property type="project" value="TreeGrafter"/>
</dbReference>
<evidence type="ECO:0000256" key="6">
    <source>
        <dbReference type="ARBA" id="ARBA00023004"/>
    </source>
</evidence>
<reference evidence="8" key="1">
    <citation type="submission" date="2018-05" db="EMBL/GenBank/DDBJ databases">
        <authorList>
            <person name="Lanie J.A."/>
            <person name="Ng W.-L."/>
            <person name="Kazmierczak K.M."/>
            <person name="Andrzejewski T.M."/>
            <person name="Davidsen T.M."/>
            <person name="Wayne K.J."/>
            <person name="Tettelin H."/>
            <person name="Glass J.I."/>
            <person name="Rusch D."/>
            <person name="Podicherti R."/>
            <person name="Tsui H.-C.T."/>
            <person name="Winkler M.E."/>
        </authorList>
    </citation>
    <scope>NUCLEOTIDE SEQUENCE</scope>
</reference>
<evidence type="ECO:0000256" key="4">
    <source>
        <dbReference type="ARBA" id="ARBA00022723"/>
    </source>
</evidence>
<evidence type="ECO:0000259" key="7">
    <source>
        <dbReference type="PROSITE" id="PS50903"/>
    </source>
</evidence>
<evidence type="ECO:0000256" key="2">
    <source>
        <dbReference type="ARBA" id="ARBA00005337"/>
    </source>
</evidence>
<dbReference type="SUPFAM" id="SSF57802">
    <property type="entry name" value="Rubredoxin-like"/>
    <property type="match status" value="1"/>
</dbReference>
<dbReference type="PANTHER" id="PTHR47627">
    <property type="entry name" value="RUBREDOXIN"/>
    <property type="match status" value="1"/>
</dbReference>
<dbReference type="Gene3D" id="2.20.28.10">
    <property type="match status" value="1"/>
</dbReference>
<dbReference type="PIRSF" id="PIRSF000071">
    <property type="entry name" value="Rubredoxin"/>
    <property type="match status" value="1"/>
</dbReference>
<protein>
    <recommendedName>
        <fullName evidence="7">Rubredoxin-like domain-containing protein</fullName>
    </recommendedName>
</protein>
<evidence type="ECO:0000313" key="8">
    <source>
        <dbReference type="EMBL" id="SVB46497.1"/>
    </source>
</evidence>
<evidence type="ECO:0000256" key="3">
    <source>
        <dbReference type="ARBA" id="ARBA00022448"/>
    </source>
</evidence>
<dbReference type="PROSITE" id="PS50903">
    <property type="entry name" value="RUBREDOXIN_LIKE"/>
    <property type="match status" value="1"/>
</dbReference>
<organism evidence="8">
    <name type="scientific">marine metagenome</name>
    <dbReference type="NCBI Taxonomy" id="408172"/>
    <lineage>
        <taxon>unclassified sequences</taxon>
        <taxon>metagenomes</taxon>
        <taxon>ecological metagenomes</taxon>
    </lineage>
</organism>
<dbReference type="FunFam" id="2.20.28.10:FF:000001">
    <property type="entry name" value="Rubredoxin"/>
    <property type="match status" value="1"/>
</dbReference>
<dbReference type="InterPro" id="IPR024935">
    <property type="entry name" value="Rubredoxin_dom"/>
</dbReference>
<keyword evidence="4" id="KW-0479">Metal-binding</keyword>
<keyword evidence="5" id="KW-0249">Electron transport</keyword>
<sequence length="66" mass="7808">MSHFITKQRYKLMKKWECIVCGFTYDEEEGWPEDGIEPGTAWEDIPEDWVCPDCGVSKEDFEMVEI</sequence>
<dbReference type="PANTHER" id="PTHR47627:SF1">
    <property type="entry name" value="RUBREDOXIN-1-RELATED"/>
    <property type="match status" value="1"/>
</dbReference>
<evidence type="ECO:0000256" key="5">
    <source>
        <dbReference type="ARBA" id="ARBA00022982"/>
    </source>
</evidence>
<accession>A0A382E9G2</accession>
<comment type="similarity">
    <text evidence="2">Belongs to the rubredoxin family.</text>
</comment>
<name>A0A382E9G2_9ZZZZ</name>
<dbReference type="GO" id="GO:0009055">
    <property type="term" value="F:electron transfer activity"/>
    <property type="evidence" value="ECO:0007669"/>
    <property type="project" value="InterPro"/>
</dbReference>
<gene>
    <name evidence="8" type="ORF">METZ01_LOCUS199351</name>
</gene>
<comment type="cofactor">
    <cofactor evidence="1">
        <name>Fe(3+)</name>
        <dbReference type="ChEBI" id="CHEBI:29034"/>
    </cofactor>
</comment>
<dbReference type="PRINTS" id="PR00163">
    <property type="entry name" value="RUBREDOXIN"/>
</dbReference>
<dbReference type="Pfam" id="PF00301">
    <property type="entry name" value="Rubredoxin"/>
    <property type="match status" value="1"/>
</dbReference>
<dbReference type="InterPro" id="IPR050526">
    <property type="entry name" value="Rubredoxin_ET"/>
</dbReference>
<keyword evidence="3" id="KW-0813">Transport</keyword>
<dbReference type="InterPro" id="IPR018527">
    <property type="entry name" value="Rubredoxin_Fe_BS"/>
</dbReference>
<dbReference type="EMBL" id="UINC01043042">
    <property type="protein sequence ID" value="SVB46497.1"/>
    <property type="molecule type" value="Genomic_DNA"/>
</dbReference>
<evidence type="ECO:0000256" key="1">
    <source>
        <dbReference type="ARBA" id="ARBA00001965"/>
    </source>
</evidence>